<evidence type="ECO:0000256" key="3">
    <source>
        <dbReference type="ARBA" id="ARBA00022630"/>
    </source>
</evidence>
<dbReference type="PANTHER" id="PTHR43884">
    <property type="entry name" value="ACYL-COA DEHYDROGENASE"/>
    <property type="match status" value="1"/>
</dbReference>
<protein>
    <submittedName>
        <fullName evidence="7">Acyl-CoA dehydrogenase</fullName>
    </submittedName>
</protein>
<dbReference type="InterPro" id="IPR046373">
    <property type="entry name" value="Acyl-CoA_Oxase/DH_mid-dom_sf"/>
</dbReference>
<sequence length="584" mass="63762">MTSPTTTSAATALPHRADAVEQHLGDPRDPANPLGFRQILAADERAEMFADGERALDAYGLGAEFVPPEYGGRLTRLDELVEIMRSVYRRDPCLGLGYGASSFIAAVNIWTAGSEEQRRHVAGLLLDHRKVSVAYHELAHGNDMIGTEFEAMPGPGGLVLNGRKEVVTNLQRSDAVVMFARTDRGPGSRSHSQLLVDKDRIPAGRMRYLPRFASSGMRGVQLGGIEFHDCPLPADSVVGRPGHGLETALKCFQITRTTLVAMFQGMLDTGLRTTLRHLSTRTLYGRPATELPEVRSVLAGVHADLLLCDAFATVGTRALHLLPAETPIYAQAVKYFISRVLMDAMHRLSTLLGAHFYMREGEHAIFQKLLRDIQPAGFGHAARAACQMSLLPQLPLLARRSWPGVEPAPADLFRLDADLPPVPFDRLTVTAGGRESLSSSLAAGLDAAPELATAHPVIAKVGAHLRDDLRRLTAECATLPPVELSVAAGSASYDLTHRYVNVLVGAACVELWRHNRHHPDPFLADPAWLAAVLARIPLHPGVQPPRLPHDLDRRLYGELIERYESATSLGLVRRRLAEPHPKEK</sequence>
<dbReference type="EMBL" id="JBEOZY010000077">
    <property type="protein sequence ID" value="MER6169539.1"/>
    <property type="molecule type" value="Genomic_DNA"/>
</dbReference>
<dbReference type="InterPro" id="IPR037069">
    <property type="entry name" value="AcylCoA_DH/ox_N_sf"/>
</dbReference>
<name>A0ABV1T6F3_9ACTN</name>
<feature type="domain" description="Acyl-CoA dehydrogenase/oxidase C-terminal" evidence="5">
    <location>
        <begin position="242"/>
        <end position="375"/>
    </location>
</feature>
<dbReference type="InterPro" id="IPR009100">
    <property type="entry name" value="AcylCoA_DH/oxidase_NM_dom_sf"/>
</dbReference>
<evidence type="ECO:0000256" key="1">
    <source>
        <dbReference type="ARBA" id="ARBA00001974"/>
    </source>
</evidence>
<dbReference type="InterPro" id="IPR009075">
    <property type="entry name" value="AcylCo_DH/oxidase_C"/>
</dbReference>
<feature type="domain" description="Acyl-CoA dehydrogenase/oxidase N-terminal" evidence="6">
    <location>
        <begin position="42"/>
        <end position="121"/>
    </location>
</feature>
<gene>
    <name evidence="7" type="ORF">ABT188_34230</name>
</gene>
<reference evidence="7 8" key="1">
    <citation type="submission" date="2024-06" db="EMBL/GenBank/DDBJ databases">
        <title>The Natural Products Discovery Center: Release of the First 8490 Sequenced Strains for Exploring Actinobacteria Biosynthetic Diversity.</title>
        <authorList>
            <person name="Kalkreuter E."/>
            <person name="Kautsar S.A."/>
            <person name="Yang D."/>
            <person name="Bader C.D."/>
            <person name="Teijaro C.N."/>
            <person name="Fluegel L."/>
            <person name="Davis C.M."/>
            <person name="Simpson J.R."/>
            <person name="Lauterbach L."/>
            <person name="Steele A.D."/>
            <person name="Gui C."/>
            <person name="Meng S."/>
            <person name="Li G."/>
            <person name="Viehrig K."/>
            <person name="Ye F."/>
            <person name="Su P."/>
            <person name="Kiefer A.F."/>
            <person name="Nichols A."/>
            <person name="Cepeda A.J."/>
            <person name="Yan W."/>
            <person name="Fan B."/>
            <person name="Jiang Y."/>
            <person name="Adhikari A."/>
            <person name="Zheng C.-J."/>
            <person name="Schuster L."/>
            <person name="Cowan T.M."/>
            <person name="Smanski M.J."/>
            <person name="Chevrette M.G."/>
            <person name="De Carvalho L.P.S."/>
            <person name="Shen B."/>
        </authorList>
    </citation>
    <scope>NUCLEOTIDE SEQUENCE [LARGE SCALE GENOMIC DNA]</scope>
    <source>
        <strain evidence="7 8">NPDC001615</strain>
    </source>
</reference>
<comment type="caution">
    <text evidence="7">The sequence shown here is derived from an EMBL/GenBank/DDBJ whole genome shotgun (WGS) entry which is preliminary data.</text>
</comment>
<keyword evidence="3" id="KW-0285">Flavoprotein</keyword>
<keyword evidence="8" id="KW-1185">Reference proteome</keyword>
<dbReference type="SUPFAM" id="SSF47203">
    <property type="entry name" value="Acyl-CoA dehydrogenase C-terminal domain-like"/>
    <property type="match status" value="1"/>
</dbReference>
<evidence type="ECO:0000259" key="6">
    <source>
        <dbReference type="Pfam" id="PF02771"/>
    </source>
</evidence>
<proteinExistence type="inferred from homology"/>
<dbReference type="PANTHER" id="PTHR43884:SF19">
    <property type="entry name" value="ACYL-COA DEHYDROGENASE FADE4-RELATED"/>
    <property type="match status" value="1"/>
</dbReference>
<dbReference type="Gene3D" id="1.10.540.10">
    <property type="entry name" value="Acyl-CoA dehydrogenase/oxidase, N-terminal domain"/>
    <property type="match status" value="1"/>
</dbReference>
<comment type="similarity">
    <text evidence="2">Belongs to the acyl-CoA dehydrogenase family.</text>
</comment>
<dbReference type="InterPro" id="IPR013786">
    <property type="entry name" value="AcylCoA_DH/ox_N"/>
</dbReference>
<evidence type="ECO:0000256" key="4">
    <source>
        <dbReference type="ARBA" id="ARBA00022827"/>
    </source>
</evidence>
<evidence type="ECO:0000313" key="7">
    <source>
        <dbReference type="EMBL" id="MER6169539.1"/>
    </source>
</evidence>
<organism evidence="7 8">
    <name type="scientific">Streptomyces violaceorubidus</name>
    <dbReference type="NCBI Taxonomy" id="284042"/>
    <lineage>
        <taxon>Bacteria</taxon>
        <taxon>Bacillati</taxon>
        <taxon>Actinomycetota</taxon>
        <taxon>Actinomycetes</taxon>
        <taxon>Kitasatosporales</taxon>
        <taxon>Streptomycetaceae</taxon>
        <taxon>Streptomyces</taxon>
    </lineage>
</organism>
<dbReference type="SUPFAM" id="SSF56645">
    <property type="entry name" value="Acyl-CoA dehydrogenase NM domain-like"/>
    <property type="match status" value="1"/>
</dbReference>
<dbReference type="Gene3D" id="1.20.140.10">
    <property type="entry name" value="Butyryl-CoA Dehydrogenase, subunit A, domain 3"/>
    <property type="match status" value="1"/>
</dbReference>
<evidence type="ECO:0000259" key="5">
    <source>
        <dbReference type="Pfam" id="PF00441"/>
    </source>
</evidence>
<evidence type="ECO:0000313" key="8">
    <source>
        <dbReference type="Proteomes" id="UP001496720"/>
    </source>
</evidence>
<dbReference type="Pfam" id="PF02771">
    <property type="entry name" value="Acyl-CoA_dh_N"/>
    <property type="match status" value="1"/>
</dbReference>
<accession>A0ABV1T6F3</accession>
<keyword evidence="4" id="KW-0274">FAD</keyword>
<dbReference type="CDD" id="cd00567">
    <property type="entry name" value="ACAD"/>
    <property type="match status" value="1"/>
</dbReference>
<evidence type="ECO:0000256" key="2">
    <source>
        <dbReference type="ARBA" id="ARBA00009347"/>
    </source>
</evidence>
<dbReference type="Proteomes" id="UP001496720">
    <property type="component" value="Unassembled WGS sequence"/>
</dbReference>
<dbReference type="InterPro" id="IPR036250">
    <property type="entry name" value="AcylCo_DH-like_C"/>
</dbReference>
<dbReference type="RefSeq" id="WP_352150679.1">
    <property type="nucleotide sequence ID" value="NZ_JBEOZY010000077.1"/>
</dbReference>
<dbReference type="Gene3D" id="2.40.110.10">
    <property type="entry name" value="Butyryl-CoA Dehydrogenase, subunit A, domain 2"/>
    <property type="match status" value="1"/>
</dbReference>
<comment type="cofactor">
    <cofactor evidence="1">
        <name>FAD</name>
        <dbReference type="ChEBI" id="CHEBI:57692"/>
    </cofactor>
</comment>
<dbReference type="Pfam" id="PF00441">
    <property type="entry name" value="Acyl-CoA_dh_1"/>
    <property type="match status" value="1"/>
</dbReference>